<dbReference type="SUPFAM" id="SSF54523">
    <property type="entry name" value="Pili subunits"/>
    <property type="match status" value="1"/>
</dbReference>
<sequence>MQLRVNKKITGFTLVELIIVIVILGIIAVTAAPRFLDISTDAKVATLEAGAGAIEAAADLIFAKAVVQGLDTQATANLDIDGDGTGDINIVYGYPSVSSSAGIPLAMDDSFQTQWGYATFNPGGRRWQAAPEDIAGHSGTTNNNIPLGQTNCFVVYREPTGVNVKPSITITDSGC</sequence>
<evidence type="ECO:0000313" key="3">
    <source>
        <dbReference type="Proteomes" id="UP000009282"/>
    </source>
</evidence>
<keyword evidence="1" id="KW-1133">Transmembrane helix</keyword>
<dbReference type="eggNOG" id="COG2165">
    <property type="taxonomic scope" value="Bacteria"/>
</dbReference>
<name>G4QHI5_GLANF</name>
<dbReference type="HOGENOM" id="CLU_098637_3_1_6"/>
<dbReference type="Gene3D" id="3.30.700.10">
    <property type="entry name" value="Glycoprotein, Type 4 Pilin"/>
    <property type="match status" value="1"/>
</dbReference>
<keyword evidence="1" id="KW-0472">Membrane</keyword>
<dbReference type="EMBL" id="CP003060">
    <property type="protein sequence ID" value="AEP29971.1"/>
    <property type="molecule type" value="Genomic_DNA"/>
</dbReference>
<accession>G4QHI5</accession>
<dbReference type="RefSeq" id="WP_014108845.1">
    <property type="nucleotide sequence ID" value="NC_016041.1"/>
</dbReference>
<protein>
    <submittedName>
        <fullName evidence="2">Prepilin-type cleavage/methylation</fullName>
    </submittedName>
</protein>
<dbReference type="KEGG" id="gni:GNIT_1862"/>
<proteinExistence type="predicted"/>
<feature type="transmembrane region" description="Helical" evidence="1">
    <location>
        <begin position="12"/>
        <end position="32"/>
    </location>
</feature>
<dbReference type="NCBIfam" id="TIGR02532">
    <property type="entry name" value="IV_pilin_GFxxxE"/>
    <property type="match status" value="1"/>
</dbReference>
<dbReference type="STRING" id="1085623.GNIT_1862"/>
<evidence type="ECO:0000256" key="1">
    <source>
        <dbReference type="SAM" id="Phobius"/>
    </source>
</evidence>
<dbReference type="Pfam" id="PF07963">
    <property type="entry name" value="N_methyl"/>
    <property type="match status" value="1"/>
</dbReference>
<dbReference type="OrthoDB" id="72379at72275"/>
<evidence type="ECO:0000313" key="2">
    <source>
        <dbReference type="EMBL" id="AEP29971.1"/>
    </source>
</evidence>
<organism evidence="2 3">
    <name type="scientific">Glaciecola nitratireducens (strain JCM 12485 / KCTC 12276 / FR1064)</name>
    <dbReference type="NCBI Taxonomy" id="1085623"/>
    <lineage>
        <taxon>Bacteria</taxon>
        <taxon>Pseudomonadati</taxon>
        <taxon>Pseudomonadota</taxon>
        <taxon>Gammaproteobacteria</taxon>
        <taxon>Alteromonadales</taxon>
        <taxon>Alteromonadaceae</taxon>
        <taxon>Brumicola</taxon>
    </lineage>
</organism>
<dbReference type="InterPro" id="IPR045584">
    <property type="entry name" value="Pilin-like"/>
</dbReference>
<dbReference type="AlphaFoldDB" id="G4QHI5"/>
<keyword evidence="3" id="KW-1185">Reference proteome</keyword>
<keyword evidence="1" id="KW-0812">Transmembrane</keyword>
<dbReference type="InterPro" id="IPR012902">
    <property type="entry name" value="N_methyl_site"/>
</dbReference>
<gene>
    <name evidence="2" type="primary">mshA</name>
    <name evidence="2" type="ordered locus">GNIT_1862</name>
</gene>
<dbReference type="Proteomes" id="UP000009282">
    <property type="component" value="Chromosome"/>
</dbReference>
<dbReference type="PROSITE" id="PS00409">
    <property type="entry name" value="PROKAR_NTER_METHYL"/>
    <property type="match status" value="1"/>
</dbReference>
<reference evidence="2 3" key="1">
    <citation type="journal article" date="2011" name="J. Bacteriol.">
        <title>Complete genome sequence of seawater bacterium Glaciecola nitratireducens FR1064T.</title>
        <authorList>
            <person name="Bian F."/>
            <person name="Qin Q.L."/>
            <person name="Xie B.B."/>
            <person name="Shu Y.L."/>
            <person name="Zhang X.Y."/>
            <person name="Yu Y."/>
            <person name="Chen B."/>
            <person name="Chen X.L."/>
            <person name="Zhou B.C."/>
            <person name="Zhang Y.Z."/>
        </authorList>
    </citation>
    <scope>NUCLEOTIDE SEQUENCE [LARGE SCALE GENOMIC DNA]</scope>
    <source>
        <strain evidence="3">JCM 12485 / KCTC 12276 / FR1064</strain>
    </source>
</reference>